<dbReference type="OrthoDB" id="9977282at2759"/>
<dbReference type="WBParaSite" id="SBAD_0000058501-mRNA-1">
    <property type="protein sequence ID" value="SBAD_0000058501-mRNA-1"/>
    <property type="gene ID" value="SBAD_0000058501"/>
</dbReference>
<name>A0A183IAB9_9BILA</name>
<reference evidence="1 2" key="2">
    <citation type="submission" date="2018-11" db="EMBL/GenBank/DDBJ databases">
        <authorList>
            <consortium name="Pathogen Informatics"/>
        </authorList>
    </citation>
    <scope>NUCLEOTIDE SEQUENCE [LARGE SCALE GENOMIC DNA]</scope>
</reference>
<protein>
    <submittedName>
        <fullName evidence="1 3">Uncharacterized protein</fullName>
    </submittedName>
</protein>
<organism evidence="3">
    <name type="scientific">Soboliphyme baturini</name>
    <dbReference type="NCBI Taxonomy" id="241478"/>
    <lineage>
        <taxon>Eukaryota</taxon>
        <taxon>Metazoa</taxon>
        <taxon>Ecdysozoa</taxon>
        <taxon>Nematoda</taxon>
        <taxon>Enoplea</taxon>
        <taxon>Dorylaimia</taxon>
        <taxon>Dioctophymatida</taxon>
        <taxon>Dioctophymatoidea</taxon>
        <taxon>Soboliphymatidae</taxon>
        <taxon>Soboliphyme</taxon>
    </lineage>
</organism>
<evidence type="ECO:0000313" key="1">
    <source>
        <dbReference type="EMBL" id="VDO85085.1"/>
    </source>
</evidence>
<evidence type="ECO:0000313" key="2">
    <source>
        <dbReference type="Proteomes" id="UP000270296"/>
    </source>
</evidence>
<accession>A0A183IAB9</accession>
<proteinExistence type="predicted"/>
<reference evidence="3" key="1">
    <citation type="submission" date="2016-06" db="UniProtKB">
        <authorList>
            <consortium name="WormBaseParasite"/>
        </authorList>
    </citation>
    <scope>IDENTIFICATION</scope>
</reference>
<keyword evidence="2" id="KW-1185">Reference proteome</keyword>
<dbReference type="AlphaFoldDB" id="A0A183IAB9"/>
<dbReference type="Proteomes" id="UP000270296">
    <property type="component" value="Unassembled WGS sequence"/>
</dbReference>
<gene>
    <name evidence="1" type="ORF">SBAD_LOCUS563</name>
</gene>
<sequence length="86" mass="9662">MINISGYFGGVKLKVPFPASKVISVLALSGAPAEVVARYIPYVSNNDEKMELAKKYKCHQLLAEVFFFRLLIIGQLYDQYVGNGYR</sequence>
<dbReference type="EMBL" id="UZAM01001835">
    <property type="protein sequence ID" value="VDO85085.1"/>
    <property type="molecule type" value="Genomic_DNA"/>
</dbReference>
<evidence type="ECO:0000313" key="3">
    <source>
        <dbReference type="WBParaSite" id="SBAD_0000058501-mRNA-1"/>
    </source>
</evidence>